<organism evidence="2 3">
    <name type="scientific">Fasciola hepatica</name>
    <name type="common">Liver fluke</name>
    <dbReference type="NCBI Taxonomy" id="6192"/>
    <lineage>
        <taxon>Eukaryota</taxon>
        <taxon>Metazoa</taxon>
        <taxon>Spiralia</taxon>
        <taxon>Lophotrochozoa</taxon>
        <taxon>Platyhelminthes</taxon>
        <taxon>Trematoda</taxon>
        <taxon>Digenea</taxon>
        <taxon>Plagiorchiida</taxon>
        <taxon>Echinostomata</taxon>
        <taxon>Echinostomatoidea</taxon>
        <taxon>Fasciolidae</taxon>
        <taxon>Fasciola</taxon>
    </lineage>
</organism>
<dbReference type="EMBL" id="JXXN02000203">
    <property type="protein sequence ID" value="THD28232.1"/>
    <property type="molecule type" value="Genomic_DNA"/>
</dbReference>
<protein>
    <submittedName>
        <fullName evidence="2">Uncharacterized protein</fullName>
    </submittedName>
</protein>
<sequence length="87" mass="9679">MRRGHRSVLRCSKVEFRVLSYTENPKGDRRSSAEEDEAPLYTTDLCGRTPEFAPENASVLVERGERFQPGTDSPAVPVQAASGHFVK</sequence>
<gene>
    <name evidence="2" type="ORF">D915_000898</name>
</gene>
<comment type="caution">
    <text evidence="2">The sequence shown here is derived from an EMBL/GenBank/DDBJ whole genome shotgun (WGS) entry which is preliminary data.</text>
</comment>
<name>A0A4E0S307_FASHE</name>
<feature type="region of interest" description="Disordered" evidence="1">
    <location>
        <begin position="67"/>
        <end position="87"/>
    </location>
</feature>
<keyword evidence="3" id="KW-1185">Reference proteome</keyword>
<accession>A0A4E0S307</accession>
<feature type="region of interest" description="Disordered" evidence="1">
    <location>
        <begin position="22"/>
        <end position="48"/>
    </location>
</feature>
<evidence type="ECO:0000313" key="3">
    <source>
        <dbReference type="Proteomes" id="UP000230066"/>
    </source>
</evidence>
<reference evidence="2" key="1">
    <citation type="submission" date="2019-03" db="EMBL/GenBank/DDBJ databases">
        <title>Improved annotation for the trematode Fasciola hepatica.</title>
        <authorList>
            <person name="Choi Y.-J."/>
            <person name="Martin J."/>
            <person name="Mitreva M."/>
        </authorList>
    </citation>
    <scope>NUCLEOTIDE SEQUENCE [LARGE SCALE GENOMIC DNA]</scope>
</reference>
<dbReference type="Proteomes" id="UP000230066">
    <property type="component" value="Unassembled WGS sequence"/>
</dbReference>
<proteinExistence type="predicted"/>
<dbReference type="AlphaFoldDB" id="A0A4E0S307"/>
<evidence type="ECO:0000313" key="2">
    <source>
        <dbReference type="EMBL" id="THD28232.1"/>
    </source>
</evidence>
<evidence type="ECO:0000256" key="1">
    <source>
        <dbReference type="SAM" id="MobiDB-lite"/>
    </source>
</evidence>